<evidence type="ECO:0008006" key="5">
    <source>
        <dbReference type="Google" id="ProtNLM"/>
    </source>
</evidence>
<evidence type="ECO:0000259" key="1">
    <source>
        <dbReference type="Pfam" id="PF00578"/>
    </source>
</evidence>
<gene>
    <name evidence="3" type="ORF">PIOMA14_I_1341</name>
</gene>
<dbReference type="GO" id="GO:0016491">
    <property type="term" value="F:oxidoreductase activity"/>
    <property type="evidence" value="ECO:0007669"/>
    <property type="project" value="InterPro"/>
</dbReference>
<organism evidence="3 4">
    <name type="scientific">Prevotella intermedia</name>
    <dbReference type="NCBI Taxonomy" id="28131"/>
    <lineage>
        <taxon>Bacteria</taxon>
        <taxon>Pseudomonadati</taxon>
        <taxon>Bacteroidota</taxon>
        <taxon>Bacteroidia</taxon>
        <taxon>Bacteroidales</taxon>
        <taxon>Prevotellaceae</taxon>
        <taxon>Prevotella</taxon>
    </lineage>
</organism>
<feature type="domain" description="Alkyl hydroperoxide reductase subunit C/ Thiol specific antioxidant" evidence="1">
    <location>
        <begin position="198"/>
        <end position="284"/>
    </location>
</feature>
<evidence type="ECO:0000313" key="4">
    <source>
        <dbReference type="Proteomes" id="UP000217431"/>
    </source>
</evidence>
<sequence length="330" mass="36817">MKRIVYFFLLSLLLVSCGGRSGYFKIDGRLLHVNQGQLFVYSPEGVIDGLDTIQIKGGRFTYEIPCQFNGTLIIVFPNYSTHAIFAEPGEAVEIKADASHLKEMEVKGTDDNELMGKFRKQIASASPPEVVKYAVQFVEAHPESPVSVYLTERHLINNKKTDYKQTAELIKLMEKEQPKNGSLARLKQHLQSLQNGNVGQLLPKFTAKDLNGNIITSSKLKGKNTIICTWASWSEESKDILLTLNSMAKKGAATVIGICIDPSAKEARQYIKENDITVPNICDGEMLESRLIRTLGLTSVSDNIVLNNGKITERRVDANTLRERMIKLDI</sequence>
<dbReference type="EMBL" id="AP014597">
    <property type="protein sequence ID" value="BAU17849.1"/>
    <property type="molecule type" value="Genomic_DNA"/>
</dbReference>
<feature type="domain" description="DUF4369" evidence="2">
    <location>
        <begin position="24"/>
        <end position="115"/>
    </location>
</feature>
<dbReference type="Pfam" id="PF00578">
    <property type="entry name" value="AhpC-TSA"/>
    <property type="match status" value="1"/>
</dbReference>
<dbReference type="SUPFAM" id="SSF52833">
    <property type="entry name" value="Thioredoxin-like"/>
    <property type="match status" value="1"/>
</dbReference>
<name>A0A0S3UJZ6_PREIN</name>
<dbReference type="GO" id="GO:0016209">
    <property type="term" value="F:antioxidant activity"/>
    <property type="evidence" value="ECO:0007669"/>
    <property type="project" value="InterPro"/>
</dbReference>
<dbReference type="Gene3D" id="3.40.30.10">
    <property type="entry name" value="Glutaredoxin"/>
    <property type="match status" value="1"/>
</dbReference>
<dbReference type="RefSeq" id="WP_096405615.1">
    <property type="nucleotide sequence ID" value="NZ_AP014597.1"/>
</dbReference>
<evidence type="ECO:0000259" key="2">
    <source>
        <dbReference type="Pfam" id="PF14289"/>
    </source>
</evidence>
<protein>
    <recommendedName>
        <fullName evidence="5">AhpC/TSA family antioxidant</fullName>
    </recommendedName>
</protein>
<reference evidence="3 4" key="1">
    <citation type="journal article" date="2016" name="DNA Res.">
        <title>The complete genome sequencing of Prevotella intermedia strain OMA14 and a subsequent fine-scale, intra-species genomic comparison reveal an unusual amplification of conjugative and mobile transposons and identify a novel Prevotella-lineage-specific repeat.</title>
        <authorList>
            <person name="Naito M."/>
            <person name="Ogura Y."/>
            <person name="Itoh T."/>
            <person name="Shoji M."/>
            <person name="Okamoto M."/>
            <person name="Hayashi T."/>
            <person name="Nakayama K."/>
        </authorList>
    </citation>
    <scope>NUCLEOTIDE SEQUENCE [LARGE SCALE GENOMIC DNA]</scope>
    <source>
        <strain evidence="3 4">OMA14</strain>
    </source>
</reference>
<dbReference type="STRING" id="28131.BWX40_01470"/>
<dbReference type="PROSITE" id="PS51257">
    <property type="entry name" value="PROKAR_LIPOPROTEIN"/>
    <property type="match status" value="1"/>
</dbReference>
<proteinExistence type="predicted"/>
<dbReference type="InterPro" id="IPR025380">
    <property type="entry name" value="DUF4369"/>
</dbReference>
<dbReference type="CDD" id="cd02966">
    <property type="entry name" value="TlpA_like_family"/>
    <property type="match status" value="1"/>
</dbReference>
<dbReference type="AlphaFoldDB" id="A0A0S3UJZ6"/>
<evidence type="ECO:0000313" key="3">
    <source>
        <dbReference type="EMBL" id="BAU17849.1"/>
    </source>
</evidence>
<dbReference type="InterPro" id="IPR036249">
    <property type="entry name" value="Thioredoxin-like_sf"/>
</dbReference>
<dbReference type="InterPro" id="IPR000866">
    <property type="entry name" value="AhpC/TSA"/>
</dbReference>
<dbReference type="Pfam" id="PF14289">
    <property type="entry name" value="DUF4369"/>
    <property type="match status" value="1"/>
</dbReference>
<dbReference type="Proteomes" id="UP000217431">
    <property type="component" value="Chromosome I"/>
</dbReference>
<accession>A0A0S3UJZ6</accession>